<protein>
    <submittedName>
        <fullName evidence="2">Uncharacterized protein</fullName>
    </submittedName>
</protein>
<organism evidence="2 3">
    <name type="scientific">Flavobacterium saccharophilum</name>
    <dbReference type="NCBI Taxonomy" id="29534"/>
    <lineage>
        <taxon>Bacteria</taxon>
        <taxon>Pseudomonadati</taxon>
        <taxon>Bacteroidota</taxon>
        <taxon>Flavobacteriia</taxon>
        <taxon>Flavobacteriales</taxon>
        <taxon>Flavobacteriaceae</taxon>
        <taxon>Flavobacterium</taxon>
    </lineage>
</organism>
<evidence type="ECO:0000313" key="3">
    <source>
        <dbReference type="Proteomes" id="UP000184121"/>
    </source>
</evidence>
<proteinExistence type="predicted"/>
<name>A0A1M7KZC7_9FLAO</name>
<keyword evidence="1" id="KW-1133">Transmembrane helix</keyword>
<dbReference type="STRING" id="29534.SAMN05444366_3859"/>
<dbReference type="Proteomes" id="UP000184121">
    <property type="component" value="Unassembled WGS sequence"/>
</dbReference>
<keyword evidence="3" id="KW-1185">Reference proteome</keyword>
<evidence type="ECO:0000313" key="2">
    <source>
        <dbReference type="EMBL" id="SHM70745.1"/>
    </source>
</evidence>
<feature type="transmembrane region" description="Helical" evidence="1">
    <location>
        <begin position="10"/>
        <end position="28"/>
    </location>
</feature>
<dbReference type="AlphaFoldDB" id="A0A1M7KZC7"/>
<gene>
    <name evidence="2" type="ORF">SAMN05444366_3859</name>
</gene>
<sequence>MKKSQSGKKLLLYVFVAWTLAFVTLIALL</sequence>
<accession>A0A1M7KZC7</accession>
<keyword evidence="1" id="KW-0812">Transmembrane</keyword>
<evidence type="ECO:0000256" key="1">
    <source>
        <dbReference type="SAM" id="Phobius"/>
    </source>
</evidence>
<dbReference type="EMBL" id="FRBY01000006">
    <property type="protein sequence ID" value="SHM70745.1"/>
    <property type="molecule type" value="Genomic_DNA"/>
</dbReference>
<keyword evidence="1" id="KW-0472">Membrane</keyword>
<reference evidence="3" key="1">
    <citation type="submission" date="2016-11" db="EMBL/GenBank/DDBJ databases">
        <authorList>
            <person name="Varghese N."/>
            <person name="Submissions S."/>
        </authorList>
    </citation>
    <scope>NUCLEOTIDE SEQUENCE [LARGE SCALE GENOMIC DNA]</scope>
    <source>
        <strain evidence="3">DSM 1811</strain>
    </source>
</reference>